<accession>A0A6B8RL28</accession>
<protein>
    <recommendedName>
        <fullName evidence="6">RNA polymerase sigma factor</fullName>
    </recommendedName>
</protein>
<keyword evidence="2 6" id="KW-0805">Transcription regulation</keyword>
<evidence type="ECO:0000259" key="8">
    <source>
        <dbReference type="Pfam" id="PF08281"/>
    </source>
</evidence>
<dbReference type="Pfam" id="PF04542">
    <property type="entry name" value="Sigma70_r2"/>
    <property type="match status" value="1"/>
</dbReference>
<comment type="similarity">
    <text evidence="1 6">Belongs to the sigma-70 factor family. ECF subfamily.</text>
</comment>
<dbReference type="RefSeq" id="WP_155701506.1">
    <property type="nucleotide sequence ID" value="NZ_CP034235.1"/>
</dbReference>
<dbReference type="PANTHER" id="PTHR43133">
    <property type="entry name" value="RNA POLYMERASE ECF-TYPE SIGMA FACTO"/>
    <property type="match status" value="1"/>
</dbReference>
<dbReference type="Proteomes" id="UP000426246">
    <property type="component" value="Chromosome"/>
</dbReference>
<name>A0A6B8RL28_9BACL</name>
<dbReference type="SUPFAM" id="SSF88946">
    <property type="entry name" value="Sigma2 domain of RNA polymerase sigma factors"/>
    <property type="match status" value="1"/>
</dbReference>
<dbReference type="KEGG" id="ppsc:EHS13_17025"/>
<dbReference type="GO" id="GO:0016987">
    <property type="term" value="F:sigma factor activity"/>
    <property type="evidence" value="ECO:0007669"/>
    <property type="project" value="UniProtKB-KW"/>
</dbReference>
<dbReference type="Gene3D" id="1.10.1740.10">
    <property type="match status" value="1"/>
</dbReference>
<dbReference type="InterPro" id="IPR007627">
    <property type="entry name" value="RNA_pol_sigma70_r2"/>
</dbReference>
<dbReference type="PANTHER" id="PTHR43133:SF46">
    <property type="entry name" value="RNA POLYMERASE SIGMA-70 FACTOR ECF SUBFAMILY"/>
    <property type="match status" value="1"/>
</dbReference>
<dbReference type="AlphaFoldDB" id="A0A6B8RL28"/>
<evidence type="ECO:0000256" key="6">
    <source>
        <dbReference type="RuleBase" id="RU000716"/>
    </source>
</evidence>
<keyword evidence="4 6" id="KW-0238">DNA-binding</keyword>
<feature type="domain" description="RNA polymerase sigma-70 region 2" evidence="7">
    <location>
        <begin position="27"/>
        <end position="90"/>
    </location>
</feature>
<dbReference type="Gene3D" id="1.10.10.10">
    <property type="entry name" value="Winged helix-like DNA-binding domain superfamily/Winged helix DNA-binding domain"/>
    <property type="match status" value="1"/>
</dbReference>
<dbReference type="InterPro" id="IPR013324">
    <property type="entry name" value="RNA_pol_sigma_r3/r4-like"/>
</dbReference>
<dbReference type="EMBL" id="CP034235">
    <property type="protein sequence ID" value="QGQ96464.1"/>
    <property type="molecule type" value="Genomic_DNA"/>
</dbReference>
<evidence type="ECO:0000256" key="1">
    <source>
        <dbReference type="ARBA" id="ARBA00010641"/>
    </source>
</evidence>
<sequence>MDVHMDFDYLRTVADTSDKKAIVVDLMTAFGEKVWNYAFSLTRKREQADDITQEVFIKVYRNLFTFRNEASIKTWLFTITRNTAYSYRRTAFFRKVSLVSHAETLQTQRSAENEVMEKIGVSDIWEKVMQLPLKYREVIILFGYDQLSMKEIAEVLDINEGTVKSRLHNARLRLLKLKGGE</sequence>
<keyword evidence="3 6" id="KW-0731">Sigma factor</keyword>
<keyword evidence="10" id="KW-1185">Reference proteome</keyword>
<dbReference type="CDD" id="cd06171">
    <property type="entry name" value="Sigma70_r4"/>
    <property type="match status" value="1"/>
</dbReference>
<reference evidence="10" key="1">
    <citation type="submission" date="2018-11" db="EMBL/GenBank/DDBJ databases">
        <title>Complete genome sequence of Paenibacillus sp. ML311-T8.</title>
        <authorList>
            <person name="Nam Y.-D."/>
            <person name="Kang J."/>
            <person name="Chung W.-H."/>
            <person name="Park Y.S."/>
        </authorList>
    </citation>
    <scope>NUCLEOTIDE SEQUENCE [LARGE SCALE GENOMIC DNA]</scope>
    <source>
        <strain evidence="10">ML311-T8</strain>
    </source>
</reference>
<dbReference type="InterPro" id="IPR014284">
    <property type="entry name" value="RNA_pol_sigma-70_dom"/>
</dbReference>
<dbReference type="InterPro" id="IPR036388">
    <property type="entry name" value="WH-like_DNA-bd_sf"/>
</dbReference>
<dbReference type="InterPro" id="IPR013249">
    <property type="entry name" value="RNA_pol_sigma70_r4_t2"/>
</dbReference>
<dbReference type="GO" id="GO:0006352">
    <property type="term" value="P:DNA-templated transcription initiation"/>
    <property type="evidence" value="ECO:0007669"/>
    <property type="project" value="InterPro"/>
</dbReference>
<evidence type="ECO:0000256" key="3">
    <source>
        <dbReference type="ARBA" id="ARBA00023082"/>
    </source>
</evidence>
<organism evidence="9 10">
    <name type="scientific">Paenibacillus psychroresistens</name>
    <dbReference type="NCBI Taxonomy" id="1778678"/>
    <lineage>
        <taxon>Bacteria</taxon>
        <taxon>Bacillati</taxon>
        <taxon>Bacillota</taxon>
        <taxon>Bacilli</taxon>
        <taxon>Bacillales</taxon>
        <taxon>Paenibacillaceae</taxon>
        <taxon>Paenibacillus</taxon>
    </lineage>
</organism>
<evidence type="ECO:0000313" key="9">
    <source>
        <dbReference type="EMBL" id="QGQ96464.1"/>
    </source>
</evidence>
<evidence type="ECO:0000256" key="2">
    <source>
        <dbReference type="ARBA" id="ARBA00023015"/>
    </source>
</evidence>
<dbReference type="OrthoDB" id="9794508at2"/>
<dbReference type="PROSITE" id="PS01063">
    <property type="entry name" value="SIGMA70_ECF"/>
    <property type="match status" value="1"/>
</dbReference>
<dbReference type="InterPro" id="IPR013325">
    <property type="entry name" value="RNA_pol_sigma_r2"/>
</dbReference>
<dbReference type="SUPFAM" id="SSF88659">
    <property type="entry name" value="Sigma3 and sigma4 domains of RNA polymerase sigma factors"/>
    <property type="match status" value="1"/>
</dbReference>
<dbReference type="Pfam" id="PF08281">
    <property type="entry name" value="Sigma70_r4_2"/>
    <property type="match status" value="1"/>
</dbReference>
<evidence type="ECO:0000313" key="10">
    <source>
        <dbReference type="Proteomes" id="UP000426246"/>
    </source>
</evidence>
<dbReference type="InterPro" id="IPR000838">
    <property type="entry name" value="RNA_pol_sigma70_ECF_CS"/>
</dbReference>
<dbReference type="GO" id="GO:0003677">
    <property type="term" value="F:DNA binding"/>
    <property type="evidence" value="ECO:0007669"/>
    <property type="project" value="UniProtKB-KW"/>
</dbReference>
<keyword evidence="5 6" id="KW-0804">Transcription</keyword>
<evidence type="ECO:0000256" key="4">
    <source>
        <dbReference type="ARBA" id="ARBA00023125"/>
    </source>
</evidence>
<gene>
    <name evidence="9" type="ORF">EHS13_17025</name>
</gene>
<evidence type="ECO:0000256" key="5">
    <source>
        <dbReference type="ARBA" id="ARBA00023163"/>
    </source>
</evidence>
<dbReference type="InterPro" id="IPR039425">
    <property type="entry name" value="RNA_pol_sigma-70-like"/>
</dbReference>
<dbReference type="GO" id="GO:0006950">
    <property type="term" value="P:response to stress"/>
    <property type="evidence" value="ECO:0007669"/>
    <property type="project" value="UniProtKB-ARBA"/>
</dbReference>
<evidence type="ECO:0000259" key="7">
    <source>
        <dbReference type="Pfam" id="PF04542"/>
    </source>
</evidence>
<proteinExistence type="inferred from homology"/>
<dbReference type="NCBIfam" id="TIGR02937">
    <property type="entry name" value="sigma70-ECF"/>
    <property type="match status" value="1"/>
</dbReference>
<feature type="domain" description="RNA polymerase sigma factor 70 region 4 type 2" evidence="8">
    <location>
        <begin position="124"/>
        <end position="174"/>
    </location>
</feature>